<accession>A0A1B7L979</accession>
<proteinExistence type="predicted"/>
<evidence type="ECO:0000256" key="6">
    <source>
        <dbReference type="ARBA" id="ARBA00022475"/>
    </source>
</evidence>
<feature type="domain" description="HAMP" evidence="24">
    <location>
        <begin position="251"/>
        <end position="303"/>
    </location>
</feature>
<keyword evidence="22" id="KW-0472">Membrane</keyword>
<dbReference type="EC" id="2.7.13.3" evidence="5"/>
<evidence type="ECO:0000256" key="12">
    <source>
        <dbReference type="ARBA" id="ARBA00022840"/>
    </source>
</evidence>
<dbReference type="FunFam" id="1.10.287.130:FF:000014">
    <property type="entry name" value="Signal transduction histidine-protein kinase BaeS"/>
    <property type="match status" value="1"/>
</dbReference>
<dbReference type="NCBIfam" id="NF007837">
    <property type="entry name" value="PRK10549.1"/>
    <property type="match status" value="1"/>
</dbReference>
<dbReference type="InterPro" id="IPR036890">
    <property type="entry name" value="HATPase_C_sf"/>
</dbReference>
<keyword evidence="6" id="KW-1003">Cell membrane</keyword>
<dbReference type="InterPro" id="IPR003660">
    <property type="entry name" value="HAMP_dom"/>
</dbReference>
<dbReference type="InterPro" id="IPR036097">
    <property type="entry name" value="HisK_dim/P_sf"/>
</dbReference>
<evidence type="ECO:0000256" key="22">
    <source>
        <dbReference type="SAM" id="Phobius"/>
    </source>
</evidence>
<keyword evidence="26" id="KW-1185">Reference proteome</keyword>
<dbReference type="Gene3D" id="1.10.287.130">
    <property type="match status" value="1"/>
</dbReference>
<evidence type="ECO:0000256" key="21">
    <source>
        <dbReference type="SAM" id="MobiDB-lite"/>
    </source>
</evidence>
<sequence>MKFWRLGITGKLFIAILSTCILLLITMHWAVRVSFERGFIDYIKHGNQQRLVLLRDTLAEQYAIHGNWRFLRHNDRFMFQLLRSFDRDLSGAPLPPPRPGERNMEQYTPALEARNGNEDAMPDGGGPGNMNMDHGQPDPFAPNSEPPQVDDGVHREPGPGMDPLHGWHTQFWVLDQKSRLLVGPPFPIPPDSNREPIKFNDTTVGWVVASPIERLTRTTDISFDRQQRRTSWLIVALATLMAAGATFPLARGLLAPVKRLVEGTHKLAAGDFSTRVERSSNDELGRLASDFNQLASTLEKNQQMRQAFMADISHELRTPLAVLRGELEAIQDGVRKFTPESVASLQAEVATLTKLVNDLHQLSMSDQGALAYQRRHIEVISLVETATAAFRERFNSHGLSISLSLPDSATLFGDPDRLMQLFNNLLENSLRYTDSGGRLTITGRIQNGALHLQFADSGPGVTDEQLAQLFERFYRAEGSRNRASGGSGLGLSICQNIVEAHGGKISAGHAAAGGISIDVTLPLENETQRSV</sequence>
<comment type="cofactor">
    <cofactor evidence="2">
        <name>Mn(2+)</name>
        <dbReference type="ChEBI" id="CHEBI:29035"/>
    </cofactor>
</comment>
<dbReference type="SMART" id="SM00387">
    <property type="entry name" value="HATPase_c"/>
    <property type="match status" value="1"/>
</dbReference>
<evidence type="ECO:0000256" key="9">
    <source>
        <dbReference type="ARBA" id="ARBA00022741"/>
    </source>
</evidence>
<dbReference type="STRING" id="1691903.A9B99_04030"/>
<keyword evidence="8" id="KW-0808">Transferase</keyword>
<dbReference type="PANTHER" id="PTHR44936">
    <property type="entry name" value="SENSOR PROTEIN CREC"/>
    <property type="match status" value="1"/>
</dbReference>
<feature type="domain" description="Histidine kinase" evidence="23">
    <location>
        <begin position="311"/>
        <end position="525"/>
    </location>
</feature>
<evidence type="ECO:0000256" key="13">
    <source>
        <dbReference type="ARBA" id="ARBA00022842"/>
    </source>
</evidence>
<comment type="catalytic activity">
    <reaction evidence="1">
        <text>ATP + protein L-histidine = ADP + protein N-phospho-L-histidine.</text>
        <dbReference type="EC" id="2.7.13.3"/>
    </reaction>
</comment>
<evidence type="ECO:0000256" key="20">
    <source>
        <dbReference type="ARBA" id="ARBA00041776"/>
    </source>
</evidence>
<reference evidence="26" key="1">
    <citation type="submission" date="2016-05" db="EMBL/GenBank/DDBJ databases">
        <authorList>
            <person name="Behera P."/>
            <person name="Vaishampayan P."/>
            <person name="Singh N."/>
            <person name="Raina V."/>
            <person name="Suar M."/>
            <person name="Pattnaik A."/>
            <person name="Rastogi G."/>
        </authorList>
    </citation>
    <scope>NUCLEOTIDE SEQUENCE [LARGE SCALE GENOMIC DNA]</scope>
    <source>
        <strain evidence="26">MP23</strain>
    </source>
</reference>
<evidence type="ECO:0000313" key="25">
    <source>
        <dbReference type="EMBL" id="OAT78876.1"/>
    </source>
</evidence>
<dbReference type="SMART" id="SM00388">
    <property type="entry name" value="HisKA"/>
    <property type="match status" value="1"/>
</dbReference>
<evidence type="ECO:0000256" key="11">
    <source>
        <dbReference type="ARBA" id="ARBA00022801"/>
    </source>
</evidence>
<keyword evidence="16" id="KW-0346">Stress response</keyword>
<evidence type="ECO:0000256" key="18">
    <source>
        <dbReference type="ARBA" id="ARBA00023211"/>
    </source>
</evidence>
<dbReference type="GO" id="GO:0005886">
    <property type="term" value="C:plasma membrane"/>
    <property type="evidence" value="ECO:0007669"/>
    <property type="project" value="UniProtKB-SubCell"/>
</dbReference>
<dbReference type="OrthoDB" id="9804645at2"/>
<dbReference type="PROSITE" id="PS50109">
    <property type="entry name" value="HIS_KIN"/>
    <property type="match status" value="1"/>
</dbReference>
<dbReference type="CDD" id="cd06225">
    <property type="entry name" value="HAMP"/>
    <property type="match status" value="1"/>
</dbReference>
<dbReference type="SUPFAM" id="SSF55874">
    <property type="entry name" value="ATPase domain of HSP90 chaperone/DNA topoisomerase II/histidine kinase"/>
    <property type="match status" value="1"/>
</dbReference>
<evidence type="ECO:0000256" key="14">
    <source>
        <dbReference type="ARBA" id="ARBA00022912"/>
    </source>
</evidence>
<dbReference type="CDD" id="cd00082">
    <property type="entry name" value="HisKA"/>
    <property type="match status" value="1"/>
</dbReference>
<keyword evidence="9" id="KW-0547">Nucleotide-binding</keyword>
<keyword evidence="14" id="KW-0904">Protein phosphatase</keyword>
<feature type="region of interest" description="Disordered" evidence="21">
    <location>
        <begin position="113"/>
        <end position="147"/>
    </location>
</feature>
<keyword evidence="12" id="KW-0067">ATP-binding</keyword>
<evidence type="ECO:0000256" key="2">
    <source>
        <dbReference type="ARBA" id="ARBA00001936"/>
    </source>
</evidence>
<dbReference type="SUPFAM" id="SSF47384">
    <property type="entry name" value="Homodimeric domain of signal transducing histidine kinase"/>
    <property type="match status" value="1"/>
</dbReference>
<comment type="cofactor">
    <cofactor evidence="3">
        <name>Mg(2+)</name>
        <dbReference type="ChEBI" id="CHEBI:18420"/>
    </cofactor>
</comment>
<dbReference type="PROSITE" id="PS50885">
    <property type="entry name" value="HAMP"/>
    <property type="match status" value="1"/>
</dbReference>
<evidence type="ECO:0000256" key="10">
    <source>
        <dbReference type="ARBA" id="ARBA00022777"/>
    </source>
</evidence>
<dbReference type="GO" id="GO:0005524">
    <property type="term" value="F:ATP binding"/>
    <property type="evidence" value="ECO:0007669"/>
    <property type="project" value="UniProtKB-KW"/>
</dbReference>
<dbReference type="SMART" id="SM00304">
    <property type="entry name" value="HAMP"/>
    <property type="match status" value="1"/>
</dbReference>
<dbReference type="GO" id="GO:0000155">
    <property type="term" value="F:phosphorelay sensor kinase activity"/>
    <property type="evidence" value="ECO:0007669"/>
    <property type="project" value="InterPro"/>
</dbReference>
<organism evidence="25 26">
    <name type="scientific">Mangrovibacter phragmitis</name>
    <dbReference type="NCBI Taxonomy" id="1691903"/>
    <lineage>
        <taxon>Bacteria</taxon>
        <taxon>Pseudomonadati</taxon>
        <taxon>Pseudomonadota</taxon>
        <taxon>Gammaproteobacteria</taxon>
        <taxon>Enterobacterales</taxon>
        <taxon>Enterobacteriaceae</taxon>
        <taxon>Mangrovibacter</taxon>
    </lineage>
</organism>
<keyword evidence="22" id="KW-0812">Transmembrane</keyword>
<evidence type="ECO:0000256" key="17">
    <source>
        <dbReference type="ARBA" id="ARBA00023026"/>
    </source>
</evidence>
<dbReference type="PANTHER" id="PTHR44936:SF9">
    <property type="entry name" value="SENSOR PROTEIN CREC"/>
    <property type="match status" value="1"/>
</dbReference>
<dbReference type="Proteomes" id="UP000078225">
    <property type="component" value="Unassembled WGS sequence"/>
</dbReference>
<evidence type="ECO:0000256" key="3">
    <source>
        <dbReference type="ARBA" id="ARBA00001946"/>
    </source>
</evidence>
<keyword evidence="15" id="KW-0902">Two-component regulatory system</keyword>
<dbReference type="GO" id="GO:0004721">
    <property type="term" value="F:phosphoprotein phosphatase activity"/>
    <property type="evidence" value="ECO:0007669"/>
    <property type="project" value="UniProtKB-KW"/>
</dbReference>
<keyword evidence="7" id="KW-0597">Phosphoprotein</keyword>
<keyword evidence="11" id="KW-0378">Hydrolase</keyword>
<dbReference type="EMBL" id="LYRP01000001">
    <property type="protein sequence ID" value="OAT78876.1"/>
    <property type="molecule type" value="Genomic_DNA"/>
</dbReference>
<dbReference type="Gene3D" id="3.30.565.10">
    <property type="entry name" value="Histidine kinase-like ATPase, C-terminal domain"/>
    <property type="match status" value="1"/>
</dbReference>
<evidence type="ECO:0000256" key="19">
    <source>
        <dbReference type="ARBA" id="ARBA00040454"/>
    </source>
</evidence>
<dbReference type="PRINTS" id="PR00344">
    <property type="entry name" value="BCTRLSENSOR"/>
</dbReference>
<evidence type="ECO:0000313" key="26">
    <source>
        <dbReference type="Proteomes" id="UP000078225"/>
    </source>
</evidence>
<protein>
    <recommendedName>
        <fullName evidence="19">Signal transduction histidine-protein kinase/phosphatase MprB</fullName>
        <ecNumber evidence="5">2.7.13.3</ecNumber>
    </recommendedName>
    <alternativeName>
        <fullName evidence="20">Mycobacterial persistence regulator B</fullName>
    </alternativeName>
</protein>
<dbReference type="FunFam" id="3.30.565.10:FF:000006">
    <property type="entry name" value="Sensor histidine kinase WalK"/>
    <property type="match status" value="1"/>
</dbReference>
<keyword evidence="10 25" id="KW-0418">Kinase</keyword>
<feature type="transmembrane region" description="Helical" evidence="22">
    <location>
        <begin position="12"/>
        <end position="31"/>
    </location>
</feature>
<dbReference type="Gene3D" id="6.10.340.10">
    <property type="match status" value="1"/>
</dbReference>
<dbReference type="Pfam" id="PF00512">
    <property type="entry name" value="HisKA"/>
    <property type="match status" value="1"/>
</dbReference>
<dbReference type="RefSeq" id="WP_064594846.1">
    <property type="nucleotide sequence ID" value="NZ_JBDJAE010000009.1"/>
</dbReference>
<dbReference type="Pfam" id="PF02518">
    <property type="entry name" value="HATPase_c"/>
    <property type="match status" value="1"/>
</dbReference>
<evidence type="ECO:0000256" key="16">
    <source>
        <dbReference type="ARBA" id="ARBA00023016"/>
    </source>
</evidence>
<dbReference type="InterPro" id="IPR005467">
    <property type="entry name" value="His_kinase_dom"/>
</dbReference>
<dbReference type="NCBIfam" id="NF012163">
    <property type="entry name" value="BaeS_SmeS"/>
    <property type="match status" value="1"/>
</dbReference>
<keyword evidence="17" id="KW-0843">Virulence</keyword>
<comment type="subcellular location">
    <subcellularLocation>
        <location evidence="4">Cell inner membrane</location>
        <topology evidence="4">Multi-pass membrane protein</topology>
    </subcellularLocation>
</comment>
<gene>
    <name evidence="25" type="ORF">A9B99_04030</name>
</gene>
<evidence type="ECO:0000256" key="15">
    <source>
        <dbReference type="ARBA" id="ARBA00023012"/>
    </source>
</evidence>
<dbReference type="SUPFAM" id="SSF158472">
    <property type="entry name" value="HAMP domain-like"/>
    <property type="match status" value="1"/>
</dbReference>
<comment type="caution">
    <text evidence="25">The sequence shown here is derived from an EMBL/GenBank/DDBJ whole genome shotgun (WGS) entry which is preliminary data.</text>
</comment>
<evidence type="ECO:0000256" key="8">
    <source>
        <dbReference type="ARBA" id="ARBA00022679"/>
    </source>
</evidence>
<dbReference type="InterPro" id="IPR004358">
    <property type="entry name" value="Sig_transdc_His_kin-like_C"/>
</dbReference>
<dbReference type="AlphaFoldDB" id="A0A1B7L979"/>
<evidence type="ECO:0000259" key="24">
    <source>
        <dbReference type="PROSITE" id="PS50885"/>
    </source>
</evidence>
<name>A0A1B7L979_9ENTR</name>
<dbReference type="InterPro" id="IPR050980">
    <property type="entry name" value="2C_sensor_his_kinase"/>
</dbReference>
<evidence type="ECO:0000259" key="23">
    <source>
        <dbReference type="PROSITE" id="PS50109"/>
    </source>
</evidence>
<keyword evidence="22" id="KW-1133">Transmembrane helix</keyword>
<keyword evidence="18" id="KW-0464">Manganese</keyword>
<dbReference type="InterPro" id="IPR003661">
    <property type="entry name" value="HisK_dim/P_dom"/>
</dbReference>
<evidence type="ECO:0000256" key="5">
    <source>
        <dbReference type="ARBA" id="ARBA00012438"/>
    </source>
</evidence>
<dbReference type="Pfam" id="PF00672">
    <property type="entry name" value="HAMP"/>
    <property type="match status" value="1"/>
</dbReference>
<evidence type="ECO:0000256" key="4">
    <source>
        <dbReference type="ARBA" id="ARBA00004429"/>
    </source>
</evidence>
<evidence type="ECO:0000256" key="1">
    <source>
        <dbReference type="ARBA" id="ARBA00000085"/>
    </source>
</evidence>
<evidence type="ECO:0000256" key="7">
    <source>
        <dbReference type="ARBA" id="ARBA00022553"/>
    </source>
</evidence>
<dbReference type="InterPro" id="IPR003594">
    <property type="entry name" value="HATPase_dom"/>
</dbReference>
<keyword evidence="13" id="KW-0460">Magnesium</keyword>